<evidence type="ECO:0000256" key="1">
    <source>
        <dbReference type="ARBA" id="ARBA00004651"/>
    </source>
</evidence>
<organism evidence="10 11">
    <name type="scientific">Acanthocheilonema viteae</name>
    <name type="common">Filarial nematode worm</name>
    <name type="synonym">Dipetalonema viteae</name>
    <dbReference type="NCBI Taxonomy" id="6277"/>
    <lineage>
        <taxon>Eukaryota</taxon>
        <taxon>Metazoa</taxon>
        <taxon>Ecdysozoa</taxon>
        <taxon>Nematoda</taxon>
        <taxon>Chromadorea</taxon>
        <taxon>Rhabditida</taxon>
        <taxon>Spirurina</taxon>
        <taxon>Spiruromorpha</taxon>
        <taxon>Filarioidea</taxon>
        <taxon>Onchocercidae</taxon>
        <taxon>Acanthocheilonema</taxon>
    </lineage>
</organism>
<evidence type="ECO:0000259" key="9">
    <source>
        <dbReference type="PROSITE" id="PS51465"/>
    </source>
</evidence>
<comment type="caution">
    <text evidence="8">Lacks conserved residue(s) required for the propagation of feature annotation.</text>
</comment>
<keyword evidence="7" id="KW-1015">Disulfide bond</keyword>
<dbReference type="CDD" id="cd17336">
    <property type="entry name" value="MFS_SLCO_OATP"/>
    <property type="match status" value="1"/>
</dbReference>
<keyword evidence="11" id="KW-1185">Reference proteome</keyword>
<dbReference type="OrthoDB" id="5062115at2759"/>
<feature type="transmembrane region" description="Helical" evidence="8">
    <location>
        <begin position="637"/>
        <end position="663"/>
    </location>
</feature>
<evidence type="ECO:0000256" key="3">
    <source>
        <dbReference type="ARBA" id="ARBA00022475"/>
    </source>
</evidence>
<dbReference type="Pfam" id="PF03137">
    <property type="entry name" value="OATP"/>
    <property type="match status" value="1"/>
</dbReference>
<name>A0A498SPB4_ACAVI</name>
<dbReference type="GO" id="GO:0015347">
    <property type="term" value="F:sodium-independent organic anion transmembrane transporter activity"/>
    <property type="evidence" value="ECO:0007669"/>
    <property type="project" value="TreeGrafter"/>
</dbReference>
<evidence type="ECO:0000313" key="11">
    <source>
        <dbReference type="Proteomes" id="UP000276991"/>
    </source>
</evidence>
<reference evidence="10 11" key="1">
    <citation type="submission" date="2018-08" db="EMBL/GenBank/DDBJ databases">
        <authorList>
            <person name="Laetsch R D."/>
            <person name="Stevens L."/>
            <person name="Kumar S."/>
            <person name="Blaxter L. M."/>
        </authorList>
    </citation>
    <scope>NUCLEOTIDE SEQUENCE [LARGE SCALE GENOMIC DNA]</scope>
</reference>
<keyword evidence="3" id="KW-1003">Cell membrane</keyword>
<keyword evidence="8" id="KW-0406">Ion transport</keyword>
<feature type="domain" description="Kazal-like" evidence="9">
    <location>
        <begin position="562"/>
        <end position="620"/>
    </location>
</feature>
<keyword evidence="8" id="KW-0813">Transport</keyword>
<evidence type="ECO:0000256" key="4">
    <source>
        <dbReference type="ARBA" id="ARBA00022692"/>
    </source>
</evidence>
<evidence type="ECO:0000256" key="6">
    <source>
        <dbReference type="ARBA" id="ARBA00023136"/>
    </source>
</evidence>
<dbReference type="GO" id="GO:0006811">
    <property type="term" value="P:monoatomic ion transport"/>
    <property type="evidence" value="ECO:0007669"/>
    <property type="project" value="UniProtKB-KW"/>
</dbReference>
<dbReference type="STRING" id="6277.A0A498SPB4"/>
<dbReference type="PROSITE" id="PS51465">
    <property type="entry name" value="KAZAL_2"/>
    <property type="match status" value="1"/>
</dbReference>
<comment type="subcellular location">
    <subcellularLocation>
        <location evidence="1 8">Cell membrane</location>
        <topology evidence="1 8">Multi-pass membrane protein</topology>
    </subcellularLocation>
</comment>
<feature type="transmembrane region" description="Helical" evidence="8">
    <location>
        <begin position="288"/>
        <end position="313"/>
    </location>
</feature>
<dbReference type="Proteomes" id="UP000276991">
    <property type="component" value="Unassembled WGS sequence"/>
</dbReference>
<feature type="transmembrane region" description="Helical" evidence="8">
    <location>
        <begin position="492"/>
        <end position="513"/>
    </location>
</feature>
<evidence type="ECO:0000313" key="10">
    <source>
        <dbReference type="EMBL" id="VBB32922.1"/>
    </source>
</evidence>
<keyword evidence="5 8" id="KW-1133">Transmembrane helix</keyword>
<protein>
    <recommendedName>
        <fullName evidence="8">Solute carrier organic anion transporter family member</fullName>
    </recommendedName>
</protein>
<keyword evidence="6 8" id="KW-0472">Membrane</keyword>
<dbReference type="AlphaFoldDB" id="A0A498SPB4"/>
<feature type="transmembrane region" description="Helical" evidence="8">
    <location>
        <begin position="675"/>
        <end position="697"/>
    </location>
</feature>
<sequence length="784" mass="87337">MAKVENDDESMWSCLKKCFKKVNHIHVFFALFAVVLLVESVSATCIISTTQAIERQFQIPSKLSGFMVSASDFAYIPMVIFVSYFGSKGNRVKWIGVGTLITAISHLLISSSNFLFPVEQQILNYTFLHKRLFPPDKLLISSAKLAQFFDYELIKDRINESVRKNFLKKIVPLNDHSFHVTPSWKMEHGDEVLVADANYTLNERLLSKIVRKIHAVIDGNTSSNDISEVKNLLQKYVTERANETLADLAKIQNSARAPFAYCSKLINEMRQIIRTTKCGKKSLHKRPIMMLFFGLIGFGVGRCMPWSLGVPLIDDSFSKKNLPTFFAGMNFIRILGPVCGFLIGSFCSSFYYTLKPPPGLSAKDPTWIGAWWLGYLFIGLLLIGPSTALYFFPIRNKSTTTKDTIKDDNCAEQKEVEMPVFDKHRGNNPMESSICAKFQALCKAYAEILQSKIFVGLLVARSLDLLAFRGYMVFLPKYLEMQFGIPQYKVHILMASFGIFGLAMGAISGAIIVRRYKFSGRGAAILIMVLSVVNIALFFSKAFFGCYSTVSTVGANGRSINYNYTQSCNANCGCQSAPLYPICDKSGYAYFSPCHAGCRDVRITDVRKHELEFSSCECKPEEVLSRKNCRDGCSLNAMLFSILITIGSFAVGNCLVPGMLLLLRSVPPVHRSIALGFQGFVVSLFASLPSPFIWGAIVDTTCLVWSYTCPEIKGACAIYEPILLRQRLHFTYVAFRLASALADLYVIKHAHGINIVNEADEGPKHPSGMMAPHVAGQSVQCTLC</sequence>
<proteinExistence type="inferred from homology"/>
<accession>A0A498SPB4</accession>
<dbReference type="PANTHER" id="PTHR11388">
    <property type="entry name" value="ORGANIC ANION TRANSPORTER"/>
    <property type="match status" value="1"/>
</dbReference>
<dbReference type="InterPro" id="IPR004156">
    <property type="entry name" value="OATP"/>
</dbReference>
<evidence type="ECO:0000256" key="2">
    <source>
        <dbReference type="ARBA" id="ARBA00009657"/>
    </source>
</evidence>
<dbReference type="GO" id="GO:0043252">
    <property type="term" value="P:sodium-independent organic anion transport"/>
    <property type="evidence" value="ECO:0007669"/>
    <property type="project" value="TreeGrafter"/>
</dbReference>
<dbReference type="NCBIfam" id="TIGR00805">
    <property type="entry name" value="oat"/>
    <property type="match status" value="1"/>
</dbReference>
<evidence type="ECO:0000256" key="7">
    <source>
        <dbReference type="ARBA" id="ARBA00023157"/>
    </source>
</evidence>
<dbReference type="SUPFAM" id="SSF103473">
    <property type="entry name" value="MFS general substrate transporter"/>
    <property type="match status" value="1"/>
</dbReference>
<dbReference type="EMBL" id="UPTC01002021">
    <property type="protein sequence ID" value="VBB32922.1"/>
    <property type="molecule type" value="Genomic_DNA"/>
</dbReference>
<dbReference type="InterPro" id="IPR002350">
    <property type="entry name" value="Kazal_dom"/>
</dbReference>
<dbReference type="GO" id="GO:0016323">
    <property type="term" value="C:basolateral plasma membrane"/>
    <property type="evidence" value="ECO:0007669"/>
    <property type="project" value="TreeGrafter"/>
</dbReference>
<gene>
    <name evidence="10" type="ORF">NAV_LOCUS7713</name>
</gene>
<feature type="transmembrane region" description="Helical" evidence="8">
    <location>
        <begin position="525"/>
        <end position="544"/>
    </location>
</feature>
<feature type="transmembrane region" description="Helical" evidence="8">
    <location>
        <begin position="94"/>
        <end position="116"/>
    </location>
</feature>
<dbReference type="InterPro" id="IPR036259">
    <property type="entry name" value="MFS_trans_sf"/>
</dbReference>
<dbReference type="Gene3D" id="1.20.1250.20">
    <property type="entry name" value="MFS general substrate transporter like domains"/>
    <property type="match status" value="1"/>
</dbReference>
<feature type="transmembrane region" description="Helical" evidence="8">
    <location>
        <begin position="334"/>
        <end position="352"/>
    </location>
</feature>
<dbReference type="PANTHER" id="PTHR11388:SF76">
    <property type="entry name" value="SOLUTE CARRIER ORGANIC ANION TRANSPORTER FAMILY MEMBER"/>
    <property type="match status" value="1"/>
</dbReference>
<keyword evidence="4 8" id="KW-0812">Transmembrane</keyword>
<feature type="transmembrane region" description="Helical" evidence="8">
    <location>
        <begin position="372"/>
        <end position="392"/>
    </location>
</feature>
<evidence type="ECO:0000256" key="5">
    <source>
        <dbReference type="ARBA" id="ARBA00022989"/>
    </source>
</evidence>
<evidence type="ECO:0000256" key="8">
    <source>
        <dbReference type="RuleBase" id="RU362056"/>
    </source>
</evidence>
<comment type="similarity">
    <text evidence="2 8">Belongs to the organo anion transporter (TC 2.A.60) family.</text>
</comment>
<feature type="transmembrane region" description="Helical" evidence="8">
    <location>
        <begin position="67"/>
        <end position="87"/>
    </location>
</feature>